<dbReference type="SUPFAM" id="SSF53335">
    <property type="entry name" value="S-adenosyl-L-methionine-dependent methyltransferases"/>
    <property type="match status" value="1"/>
</dbReference>
<evidence type="ECO:0000256" key="6">
    <source>
        <dbReference type="ARBA" id="ARBA00048612"/>
    </source>
</evidence>
<name>A0A9W7W321_9PEZI</name>
<dbReference type="GO" id="GO:0032981">
    <property type="term" value="P:mitochondrial respiratory chain complex I assembly"/>
    <property type="evidence" value="ECO:0007669"/>
    <property type="project" value="TreeGrafter"/>
</dbReference>
<sequence>MRSRLSRISRHLSHNINRVNVHPFRVAGARCSSTTTTTAAADGRHQWSTPLAKQLSEAITTTGPISVASFMRQCLTGDLGGYYTPTDASPTRDQFGAKGDFVTSPEISQIFGELIGVWIVAEWIAQGRQSDGVVLIEVGPGRGTLMDDMLRTIRNFPPLAQAIEAVHLVEASENLRKAQHTLLCGENEMKQTDMGWESASKHAPDLKIIWTEDIRFVPRQGDKTPFIVAHEFFDALPIHVFQSVPPPPPGTDTLHTPTGPIPAPPPPKSSPPGNQWRELVVSPKPPHKLSPDAPEFELTLARAATPHSLYLPETSPRYRALKQTPGATIEISPDSHAYARDFAIRLGGSQPHPRIRPPPPPQHPSPPPRPSTNPSPPAQPSSSTTAPPPRSPATPSAASTNTPASRRSPPRAAPTSAPTSTSA</sequence>
<feature type="compositionally biased region" description="Pro residues" evidence="8">
    <location>
        <begin position="356"/>
        <end position="379"/>
    </location>
</feature>
<dbReference type="PANTHER" id="PTHR12049:SF7">
    <property type="entry name" value="PROTEIN ARGININE METHYLTRANSFERASE NDUFAF7, MITOCHONDRIAL"/>
    <property type="match status" value="1"/>
</dbReference>
<dbReference type="Proteomes" id="UP001138500">
    <property type="component" value="Unassembled WGS sequence"/>
</dbReference>
<feature type="region of interest" description="Disordered" evidence="8">
    <location>
        <begin position="347"/>
        <end position="423"/>
    </location>
</feature>
<feature type="non-terminal residue" evidence="9">
    <location>
        <position position="423"/>
    </location>
</feature>
<evidence type="ECO:0000256" key="3">
    <source>
        <dbReference type="ARBA" id="ARBA00022603"/>
    </source>
</evidence>
<comment type="function">
    <text evidence="7">Arginine methyltransferase involved in the assembly or stability of mitochondrial NADH:ubiquinone oxidoreductase complex (complex I).</text>
</comment>
<evidence type="ECO:0000256" key="5">
    <source>
        <dbReference type="ARBA" id="ARBA00023128"/>
    </source>
</evidence>
<dbReference type="InterPro" id="IPR029063">
    <property type="entry name" value="SAM-dependent_MTases_sf"/>
</dbReference>
<dbReference type="InterPro" id="IPR038375">
    <property type="entry name" value="NDUFAF7_sf"/>
</dbReference>
<dbReference type="OrthoDB" id="5595109at2759"/>
<evidence type="ECO:0000313" key="10">
    <source>
        <dbReference type="Proteomes" id="UP001138500"/>
    </source>
</evidence>
<feature type="region of interest" description="Disordered" evidence="8">
    <location>
        <begin position="243"/>
        <end position="292"/>
    </location>
</feature>
<comment type="similarity">
    <text evidence="2 7">Belongs to the NDUFAF7 family.</text>
</comment>
<dbReference type="InterPro" id="IPR003788">
    <property type="entry name" value="NDUFAF7"/>
</dbReference>
<dbReference type="GO" id="GO:0005739">
    <property type="term" value="C:mitochondrion"/>
    <property type="evidence" value="ECO:0007669"/>
    <property type="project" value="UniProtKB-SubCell"/>
</dbReference>
<evidence type="ECO:0000256" key="1">
    <source>
        <dbReference type="ARBA" id="ARBA00004173"/>
    </source>
</evidence>
<reference evidence="9 10" key="1">
    <citation type="journal article" date="2018" name="IMA Fungus">
        <title>IMA Genome-F 10: Nine draft genome sequences of Claviceps purpurea s.lat., including C. arundinis, C. humidiphila, and C. cf. spartinae, pseudomolecules for the pitch canker pathogen Fusarium circinatum, draft genome of Davidsoniella eucalypti, Grosmannia galeiformis, Quambalaria eucalypti, and Teratosphaeria destructans.</title>
        <authorList>
            <person name="Wingfield B.D."/>
            <person name="Liu M."/>
            <person name="Nguyen H.D."/>
            <person name="Lane F.A."/>
            <person name="Morgan S.W."/>
            <person name="De Vos L."/>
            <person name="Wilken P.M."/>
            <person name="Duong T.A."/>
            <person name="Aylward J."/>
            <person name="Coetzee M.P."/>
            <person name="Dadej K."/>
            <person name="De Beer Z.W."/>
            <person name="Findlay W."/>
            <person name="Havenga M."/>
            <person name="Kolarik M."/>
            <person name="Menzies J.G."/>
            <person name="Naidoo K."/>
            <person name="Pochopski O."/>
            <person name="Shoukouhi P."/>
            <person name="Santana Q.C."/>
            <person name="Seifert K.A."/>
            <person name="Soal N."/>
            <person name="Steenkamp E.T."/>
            <person name="Tatham C.T."/>
            <person name="van der Nest M.A."/>
            <person name="Wingfield M.J."/>
        </authorList>
    </citation>
    <scope>NUCLEOTIDE SEQUENCE [LARGE SCALE GENOMIC DNA]</scope>
    <source>
        <strain evidence="9">CMW44962</strain>
    </source>
</reference>
<feature type="compositionally biased region" description="Pro residues" evidence="8">
    <location>
        <begin position="259"/>
        <end position="270"/>
    </location>
</feature>
<dbReference type="AlphaFoldDB" id="A0A9W7W321"/>
<keyword evidence="3 7" id="KW-0489">Methyltransferase</keyword>
<keyword evidence="5 7" id="KW-0496">Mitochondrion</keyword>
<evidence type="ECO:0000313" key="9">
    <source>
        <dbReference type="EMBL" id="KAH9827979.1"/>
    </source>
</evidence>
<dbReference type="EMBL" id="RIBY02001841">
    <property type="protein sequence ID" value="KAH9827979.1"/>
    <property type="molecule type" value="Genomic_DNA"/>
</dbReference>
<evidence type="ECO:0000256" key="4">
    <source>
        <dbReference type="ARBA" id="ARBA00022679"/>
    </source>
</evidence>
<evidence type="ECO:0000256" key="7">
    <source>
        <dbReference type="RuleBase" id="RU364114"/>
    </source>
</evidence>
<comment type="caution">
    <text evidence="9">The sequence shown here is derived from an EMBL/GenBank/DDBJ whole genome shotgun (WGS) entry which is preliminary data.</text>
</comment>
<keyword evidence="4 7" id="KW-0808">Transferase</keyword>
<evidence type="ECO:0000256" key="2">
    <source>
        <dbReference type="ARBA" id="ARBA00005891"/>
    </source>
</evidence>
<feature type="compositionally biased region" description="Low complexity" evidence="8">
    <location>
        <begin position="393"/>
        <end position="407"/>
    </location>
</feature>
<dbReference type="PANTHER" id="PTHR12049">
    <property type="entry name" value="PROTEIN ARGININE METHYLTRANSFERASE NDUFAF7, MITOCHONDRIAL"/>
    <property type="match status" value="1"/>
</dbReference>
<organism evidence="9 10">
    <name type="scientific">Teratosphaeria destructans</name>
    <dbReference type="NCBI Taxonomy" id="418781"/>
    <lineage>
        <taxon>Eukaryota</taxon>
        <taxon>Fungi</taxon>
        <taxon>Dikarya</taxon>
        <taxon>Ascomycota</taxon>
        <taxon>Pezizomycotina</taxon>
        <taxon>Dothideomycetes</taxon>
        <taxon>Dothideomycetidae</taxon>
        <taxon>Mycosphaerellales</taxon>
        <taxon>Teratosphaeriaceae</taxon>
        <taxon>Teratosphaeria</taxon>
    </lineage>
</organism>
<gene>
    <name evidence="9" type="ORF">Tdes44962_MAKER09529</name>
</gene>
<protein>
    <recommendedName>
        <fullName evidence="7">Protein arginine methyltransferase NDUFAF7</fullName>
        <ecNumber evidence="7">2.1.1.320</ecNumber>
    </recommendedName>
</protein>
<dbReference type="Pfam" id="PF02636">
    <property type="entry name" value="Methyltransf_28"/>
    <property type="match status" value="1"/>
</dbReference>
<dbReference type="Gene3D" id="3.40.50.12710">
    <property type="match status" value="1"/>
</dbReference>
<feature type="compositionally biased region" description="Low complexity" evidence="8">
    <location>
        <begin position="413"/>
        <end position="423"/>
    </location>
</feature>
<dbReference type="EC" id="2.1.1.320" evidence="7"/>
<accession>A0A9W7W321</accession>
<dbReference type="GO" id="GO:0032259">
    <property type="term" value="P:methylation"/>
    <property type="evidence" value="ECO:0007669"/>
    <property type="project" value="UniProtKB-KW"/>
</dbReference>
<comment type="catalytic activity">
    <reaction evidence="6 7">
        <text>L-arginyl-[protein] + 2 S-adenosyl-L-methionine = N(omega),N(omega)'-dimethyl-L-arginyl-[protein] + 2 S-adenosyl-L-homocysteine + 2 H(+)</text>
        <dbReference type="Rhea" id="RHEA:48108"/>
        <dbReference type="Rhea" id="RHEA-COMP:10532"/>
        <dbReference type="Rhea" id="RHEA-COMP:11992"/>
        <dbReference type="ChEBI" id="CHEBI:15378"/>
        <dbReference type="ChEBI" id="CHEBI:29965"/>
        <dbReference type="ChEBI" id="CHEBI:57856"/>
        <dbReference type="ChEBI" id="CHEBI:59789"/>
        <dbReference type="ChEBI" id="CHEBI:88221"/>
        <dbReference type="EC" id="2.1.1.320"/>
    </reaction>
</comment>
<dbReference type="GO" id="GO:0035243">
    <property type="term" value="F:protein-arginine omega-N symmetric methyltransferase activity"/>
    <property type="evidence" value="ECO:0007669"/>
    <property type="project" value="UniProtKB-EC"/>
</dbReference>
<comment type="subcellular location">
    <subcellularLocation>
        <location evidence="1 7">Mitochondrion</location>
    </subcellularLocation>
</comment>
<keyword evidence="10" id="KW-1185">Reference proteome</keyword>
<evidence type="ECO:0000256" key="8">
    <source>
        <dbReference type="SAM" id="MobiDB-lite"/>
    </source>
</evidence>
<reference evidence="9 10" key="2">
    <citation type="journal article" date="2021" name="Curr. Genet.">
        <title>Genetic response to nitrogen starvation in the aggressive Eucalyptus foliar pathogen Teratosphaeria destructans.</title>
        <authorList>
            <person name="Havenga M."/>
            <person name="Wingfield B.D."/>
            <person name="Wingfield M.J."/>
            <person name="Dreyer L.L."/>
            <person name="Roets F."/>
            <person name="Aylward J."/>
        </authorList>
    </citation>
    <scope>NUCLEOTIDE SEQUENCE [LARGE SCALE GENOMIC DNA]</scope>
    <source>
        <strain evidence="9">CMW44962</strain>
    </source>
</reference>
<proteinExistence type="inferred from homology"/>